<dbReference type="Proteomes" id="UP001143910">
    <property type="component" value="Unassembled WGS sequence"/>
</dbReference>
<name>A0ACC1NLR0_9HYPO</name>
<reference evidence="1" key="1">
    <citation type="submission" date="2022-08" db="EMBL/GenBank/DDBJ databases">
        <title>Genome Sequence of Lecanicillium fungicola.</title>
        <authorList>
            <person name="Buettner E."/>
        </authorList>
    </citation>
    <scope>NUCLEOTIDE SEQUENCE</scope>
    <source>
        <strain evidence="1">Babe33</strain>
    </source>
</reference>
<comment type="caution">
    <text evidence="1">The sequence shown here is derived from an EMBL/GenBank/DDBJ whole genome shotgun (WGS) entry which is preliminary data.</text>
</comment>
<organism evidence="1 2">
    <name type="scientific">Zarea fungicola</name>
    <dbReference type="NCBI Taxonomy" id="93591"/>
    <lineage>
        <taxon>Eukaryota</taxon>
        <taxon>Fungi</taxon>
        <taxon>Dikarya</taxon>
        <taxon>Ascomycota</taxon>
        <taxon>Pezizomycotina</taxon>
        <taxon>Sordariomycetes</taxon>
        <taxon>Hypocreomycetidae</taxon>
        <taxon>Hypocreales</taxon>
        <taxon>Cordycipitaceae</taxon>
        <taxon>Zarea</taxon>
    </lineage>
</organism>
<dbReference type="EMBL" id="JANJQO010000282">
    <property type="protein sequence ID" value="KAJ2979451.1"/>
    <property type="molecule type" value="Genomic_DNA"/>
</dbReference>
<evidence type="ECO:0000313" key="2">
    <source>
        <dbReference type="Proteomes" id="UP001143910"/>
    </source>
</evidence>
<protein>
    <submittedName>
        <fullName evidence="1">Uncharacterized protein</fullName>
    </submittedName>
</protein>
<evidence type="ECO:0000313" key="1">
    <source>
        <dbReference type="EMBL" id="KAJ2979451.1"/>
    </source>
</evidence>
<proteinExistence type="predicted"/>
<gene>
    <name evidence="1" type="ORF">NQ176_g3245</name>
</gene>
<accession>A0ACC1NLR0</accession>
<sequence length="1366" mass="150451">MLPPMDGMFGPAMPGKFDFTLLFELVMLGMVPAGIVILVTPFYLRSLATAANQVRPGVLLWAKLAAGVALVSIQLASIVLWHRADLFRSNVALAASIMSFIGSLCVVVIIYITHTFSLHSSSFMSIFLSLTMLFDITMARSYFLRESLDALGALQVVVASLKLFLALLEEVPKLHLFRSPLVRPGAGEAVGFWCRSLLLWLNPILRLGFRKTFTIEELPYIGESRPFFMQRVIESVGEGGAPAHVTSGLIGAFILIFGGLAVSRSIFERLELQAITSVRGILVVAIYDKIQKLNIDELANSAAVTLMTTDILGVQDGLGYLHATWSSLFELAFGLYVLYTFVGFACFLLFIPTSIAATGTYLVTKKMARARTKWNTKIEYRVAATSNILAQLKSIKAMGLSDAMTIYLQNKRLDEIETSMQERNSRVMNYAIYGFGAAMTPVAVLAGARFWTRVSNPMTVSETFAAYAAIFIAALPLNSLLGRLPFYASGYACLMRIEKFLKLPELNDQRECHEQAESTGEKSEKASVLEAERYAVEMNNVSATSDVTGPILKDVCLRIPTGSLTMVHGAVGSGKTAFLNAIMGELSINTGTIKIITKRIAYASQSPWMQNISLQDNIIGPHPFIEELYNEVIYACALDRDIADLPAGHQTLVGTNGCNLSGGQKQRVGLARSLFAHASIFILDDVLSALDSDTASLVFERVCGPHGLLRQWNSTVIMTTNQLELLNAADLVLEVSHQGRIRQRKDFARPAMSSSMVPSYREETPLQEGPASTVLEPSEPPSVDTSKPLSVADETDRDRRHGDWKLYGYLFRTTSILLLVLWFILTAIAAVMERMPQIFMRIWLSTDAASDWYFAGFAAISFAEIIITSASGAQFLKQVVPRSSAELHLRLLRTTMEATLPFISQTDAGSLLNRFSQDVSLVSQRLPLMGMTMVSMFFNTLADIGIVSSGSEYAPSIIVLLAAILYGIQYFYLRTSRQLRHLELQTTSPLVTHFTETNLGMAHIRALGWQQPFSKELNILLNRSQHPFFYLLCIQQWLTLSLDFTTFVAGVILTSIALLAPQSSSDSAIGLALLNLISFSTTASYVIQMWVHVETSIGGLARIKEFSEDTPVEQDRMDAPELPESWPSSGKIDFNCVTASYMGLQGDMRPALKNATMSIQHGQQVRISGRTGSGKTSIILALLNMMEFAGSISIDGREIKSIPRHTLRSHITTLTQDGVELKGTIRMNVFPFTAPAPTDEEIVAALERVGLWDLISQCGGLESDIVRVRLSHGQKQLLFLARAMLHKQAMDTKIVLVDEATSSLDSVTDSRVQELVAEAFADCTVITIAHQRDYFDGVDLAIELDAGNVLKVLRRSRRTGAWVKSY</sequence>
<keyword evidence="2" id="KW-1185">Reference proteome</keyword>